<protein>
    <recommendedName>
        <fullName evidence="1">Methyltransferase type 11 domain-containing protein</fullName>
    </recommendedName>
</protein>
<feature type="domain" description="Methyltransferase type 11" evidence="1">
    <location>
        <begin position="104"/>
        <end position="192"/>
    </location>
</feature>
<dbReference type="PANTHER" id="PTHR43861">
    <property type="entry name" value="TRANS-ACONITATE 2-METHYLTRANSFERASE-RELATED"/>
    <property type="match status" value="1"/>
</dbReference>
<dbReference type="CDD" id="cd02440">
    <property type="entry name" value="AdoMet_MTases"/>
    <property type="match status" value="1"/>
</dbReference>
<proteinExistence type="predicted"/>
<reference evidence="2" key="1">
    <citation type="submission" date="2020-12" db="EMBL/GenBank/DDBJ databases">
        <authorList>
            <person name="Iha C."/>
        </authorList>
    </citation>
    <scope>NUCLEOTIDE SEQUENCE</scope>
</reference>
<dbReference type="SUPFAM" id="SSF53335">
    <property type="entry name" value="S-adenosyl-L-methionine-dependent methyltransferases"/>
    <property type="match status" value="1"/>
</dbReference>
<sequence length="324" mass="35442">MPRSLPLTGALSPILRRPIPSLTRSLRSPISRSQRRPARISIFCGMPEANSDSPASAGARGGGPGIVESNAWVAERYEEHGHFNVELSSPVLEILKPAPGESILDLGCGDGALTLKLVDVGCSVVGIDASESMVERARSRGIQAYRMDGHALPFSSSFDAVFSNAALHWMKDDPEAVVAGVRRALRPGGRFVGEFGGFGNCASLVTAAAAVLRQRGVDVRVCHPWYFPSVEEYRNVLEQQNFMVDFIELVPRPTVLPTDVRGWIGTFAHSFLQALPEKDREEAVSDMVTLLTPSLLRHDGKWVMDYVRLRFRAHIEEVLGVTIL</sequence>
<keyword evidence="3" id="KW-1185">Reference proteome</keyword>
<comment type="caution">
    <text evidence="2">The sequence shown here is derived from an EMBL/GenBank/DDBJ whole genome shotgun (WGS) entry which is preliminary data.</text>
</comment>
<dbReference type="AlphaFoldDB" id="A0A8S1J4H3"/>
<dbReference type="Pfam" id="PF08241">
    <property type="entry name" value="Methyltransf_11"/>
    <property type="match status" value="1"/>
</dbReference>
<dbReference type="GO" id="GO:0008757">
    <property type="term" value="F:S-adenosylmethionine-dependent methyltransferase activity"/>
    <property type="evidence" value="ECO:0007669"/>
    <property type="project" value="InterPro"/>
</dbReference>
<organism evidence="2 3">
    <name type="scientific">Ostreobium quekettii</name>
    <dbReference type="NCBI Taxonomy" id="121088"/>
    <lineage>
        <taxon>Eukaryota</taxon>
        <taxon>Viridiplantae</taxon>
        <taxon>Chlorophyta</taxon>
        <taxon>core chlorophytes</taxon>
        <taxon>Ulvophyceae</taxon>
        <taxon>TCBD clade</taxon>
        <taxon>Bryopsidales</taxon>
        <taxon>Ostreobineae</taxon>
        <taxon>Ostreobiaceae</taxon>
        <taxon>Ostreobium</taxon>
    </lineage>
</organism>
<dbReference type="InterPro" id="IPR029063">
    <property type="entry name" value="SAM-dependent_MTases_sf"/>
</dbReference>
<dbReference type="Proteomes" id="UP000708148">
    <property type="component" value="Unassembled WGS sequence"/>
</dbReference>
<accession>A0A8S1J4H3</accession>
<name>A0A8S1J4H3_9CHLO</name>
<dbReference type="Gene3D" id="3.40.50.150">
    <property type="entry name" value="Vaccinia Virus protein VP39"/>
    <property type="match status" value="1"/>
</dbReference>
<evidence type="ECO:0000313" key="3">
    <source>
        <dbReference type="Proteomes" id="UP000708148"/>
    </source>
</evidence>
<dbReference type="PANTHER" id="PTHR43861:SF1">
    <property type="entry name" value="TRANS-ACONITATE 2-METHYLTRANSFERASE"/>
    <property type="match status" value="1"/>
</dbReference>
<dbReference type="InterPro" id="IPR013216">
    <property type="entry name" value="Methyltransf_11"/>
</dbReference>
<evidence type="ECO:0000313" key="2">
    <source>
        <dbReference type="EMBL" id="CAD7702013.1"/>
    </source>
</evidence>
<evidence type="ECO:0000259" key="1">
    <source>
        <dbReference type="Pfam" id="PF08241"/>
    </source>
</evidence>
<dbReference type="OrthoDB" id="426235at2759"/>
<dbReference type="EMBL" id="CAJHUC010001684">
    <property type="protein sequence ID" value="CAD7702013.1"/>
    <property type="molecule type" value="Genomic_DNA"/>
</dbReference>
<gene>
    <name evidence="2" type="ORF">OSTQU699_LOCUS7370</name>
</gene>